<dbReference type="Gene3D" id="1.25.40.90">
    <property type="match status" value="1"/>
</dbReference>
<dbReference type="InterPro" id="IPR000504">
    <property type="entry name" value="RRM_dom"/>
</dbReference>
<dbReference type="SMART" id="SM00582">
    <property type="entry name" value="RPR"/>
    <property type="match status" value="1"/>
</dbReference>
<dbReference type="InterPro" id="IPR006569">
    <property type="entry name" value="CID_dom"/>
</dbReference>
<dbReference type="Pfam" id="PF00076">
    <property type="entry name" value="RRM_1"/>
    <property type="match status" value="1"/>
</dbReference>
<dbReference type="SUPFAM" id="SSF54928">
    <property type="entry name" value="RNA-binding domain, RBD"/>
    <property type="match status" value="1"/>
</dbReference>
<dbReference type="AlphaFoldDB" id="A0A9N8VD34"/>
<organism evidence="7 8">
    <name type="scientific">Ambispora gerdemannii</name>
    <dbReference type="NCBI Taxonomy" id="144530"/>
    <lineage>
        <taxon>Eukaryota</taxon>
        <taxon>Fungi</taxon>
        <taxon>Fungi incertae sedis</taxon>
        <taxon>Mucoromycota</taxon>
        <taxon>Glomeromycotina</taxon>
        <taxon>Glomeromycetes</taxon>
        <taxon>Archaeosporales</taxon>
        <taxon>Ambisporaceae</taxon>
        <taxon>Ambispora</taxon>
    </lineage>
</organism>
<dbReference type="InterPro" id="IPR051485">
    <property type="entry name" value="SR-CTD_assoc_factor"/>
</dbReference>
<dbReference type="Proteomes" id="UP000789831">
    <property type="component" value="Unassembled WGS sequence"/>
</dbReference>
<feature type="region of interest" description="Disordered" evidence="3">
    <location>
        <begin position="409"/>
        <end position="453"/>
    </location>
</feature>
<gene>
    <name evidence="7" type="ORF">AGERDE_LOCUS1390</name>
</gene>
<dbReference type="Gene3D" id="1.10.10.790">
    <property type="entry name" value="Surp module"/>
    <property type="match status" value="1"/>
</dbReference>
<accession>A0A9N8VD34</accession>
<feature type="non-terminal residue" evidence="7">
    <location>
        <position position="1"/>
    </location>
</feature>
<name>A0A9N8VD34_9GLOM</name>
<evidence type="ECO:0000313" key="8">
    <source>
        <dbReference type="Proteomes" id="UP000789831"/>
    </source>
</evidence>
<dbReference type="SUPFAM" id="SSF109905">
    <property type="entry name" value="Surp module (SWAP domain)"/>
    <property type="match status" value="1"/>
</dbReference>
<evidence type="ECO:0000256" key="1">
    <source>
        <dbReference type="ARBA" id="ARBA00022884"/>
    </source>
</evidence>
<dbReference type="InterPro" id="IPR012677">
    <property type="entry name" value="Nucleotide-bd_a/b_plait_sf"/>
</dbReference>
<keyword evidence="1 2" id="KW-0694">RNA-binding</keyword>
<evidence type="ECO:0000259" key="4">
    <source>
        <dbReference type="PROSITE" id="PS50102"/>
    </source>
</evidence>
<dbReference type="PANTHER" id="PTHR23140">
    <property type="entry name" value="RNA PROCESSING PROTEIN LD23810P"/>
    <property type="match status" value="1"/>
</dbReference>
<dbReference type="GO" id="GO:0005634">
    <property type="term" value="C:nucleus"/>
    <property type="evidence" value="ECO:0007669"/>
    <property type="project" value="TreeGrafter"/>
</dbReference>
<feature type="compositionally biased region" description="Acidic residues" evidence="3">
    <location>
        <begin position="444"/>
        <end position="453"/>
    </location>
</feature>
<dbReference type="PROSITE" id="PS50102">
    <property type="entry name" value="RRM"/>
    <property type="match status" value="1"/>
</dbReference>
<feature type="domain" description="RRM" evidence="4">
    <location>
        <begin position="1"/>
        <end position="71"/>
    </location>
</feature>
<feature type="domain" description="SURP motif" evidence="5">
    <location>
        <begin position="136"/>
        <end position="179"/>
    </location>
</feature>
<dbReference type="InterPro" id="IPR000061">
    <property type="entry name" value="Surp"/>
</dbReference>
<dbReference type="PROSITE" id="PS51391">
    <property type="entry name" value="CID"/>
    <property type="match status" value="1"/>
</dbReference>
<evidence type="ECO:0000259" key="6">
    <source>
        <dbReference type="PROSITE" id="PS51391"/>
    </source>
</evidence>
<comment type="caution">
    <text evidence="7">The sequence shown here is derived from an EMBL/GenBank/DDBJ whole genome shotgun (WGS) entry which is preliminary data.</text>
</comment>
<evidence type="ECO:0000256" key="3">
    <source>
        <dbReference type="SAM" id="MobiDB-lite"/>
    </source>
</evidence>
<dbReference type="Pfam" id="PF01805">
    <property type="entry name" value="Surp"/>
    <property type="match status" value="1"/>
</dbReference>
<dbReference type="OrthoDB" id="377209at2759"/>
<dbReference type="GO" id="GO:0006396">
    <property type="term" value="P:RNA processing"/>
    <property type="evidence" value="ECO:0007669"/>
    <property type="project" value="InterPro"/>
</dbReference>
<reference evidence="7" key="1">
    <citation type="submission" date="2021-06" db="EMBL/GenBank/DDBJ databases">
        <authorList>
            <person name="Kallberg Y."/>
            <person name="Tangrot J."/>
            <person name="Rosling A."/>
        </authorList>
    </citation>
    <scope>NUCLEOTIDE SEQUENCE</scope>
    <source>
        <strain evidence="7">MT106</strain>
    </source>
</reference>
<evidence type="ECO:0000259" key="5">
    <source>
        <dbReference type="PROSITE" id="PS50128"/>
    </source>
</evidence>
<dbReference type="InterPro" id="IPR035979">
    <property type="entry name" value="RBD_domain_sf"/>
</dbReference>
<keyword evidence="8" id="KW-1185">Reference proteome</keyword>
<feature type="domain" description="CID" evidence="6">
    <location>
        <begin position="249"/>
        <end position="345"/>
    </location>
</feature>
<sequence>VNEEMLCKEFATYGSIASVKIMWPRTQEEKDRNRNCGFVSFMDRESAAQALKNMDGKELLGYVMRVGWGKAVPIPPKPIFVLAENSRPPPSGMPFNAQVVHSKAPTGMFLITNQAAKGPRLEVQVAKPEDPQIVKIIHRMVERVVKYGPPFEALIMDREWNNPKFAFLFQNESIEHVYYRWKIYSILQGDPKNKWRTEAFHMFDEGPIWVPPEIPFEEDVVDELLDSDEEDERERLRVPKDIICKTLTLKETPVPTKVARLYLVSDILHNSSVSVPNAWKFRTGFETRLPEIFEHFNEAYRSITARLKAETFRRQITTLLSVWENWIVFPQPYIESLANTFMKNTKEGEAPITSDDAMQIAQPPPLDMETDDLEANNGDDSTIRQPQMQDVANPSVTNRWDYNIQYQHSHQTNQEEESINQATNNSRLFPEGPPQPLWRRTRIEEEEVDDIFA</sequence>
<dbReference type="SMART" id="SM00648">
    <property type="entry name" value="SWAP"/>
    <property type="match status" value="1"/>
</dbReference>
<dbReference type="InterPro" id="IPR008942">
    <property type="entry name" value="ENTH_VHS"/>
</dbReference>
<dbReference type="PANTHER" id="PTHR23140:SF0">
    <property type="entry name" value="U2 SNRNP-ASSOCIATED SURP MOTIF-CONTAINING PROTEIN"/>
    <property type="match status" value="1"/>
</dbReference>
<dbReference type="Pfam" id="PF04818">
    <property type="entry name" value="CID"/>
    <property type="match status" value="1"/>
</dbReference>
<dbReference type="GO" id="GO:0003723">
    <property type="term" value="F:RNA binding"/>
    <property type="evidence" value="ECO:0007669"/>
    <property type="project" value="UniProtKB-UniRule"/>
</dbReference>
<evidence type="ECO:0000256" key="2">
    <source>
        <dbReference type="PROSITE-ProRule" id="PRU00176"/>
    </source>
</evidence>
<dbReference type="SUPFAM" id="SSF48464">
    <property type="entry name" value="ENTH/VHS domain"/>
    <property type="match status" value="1"/>
</dbReference>
<dbReference type="EMBL" id="CAJVPL010000094">
    <property type="protein sequence ID" value="CAG8445640.1"/>
    <property type="molecule type" value="Genomic_DNA"/>
</dbReference>
<proteinExistence type="predicted"/>
<evidence type="ECO:0000313" key="7">
    <source>
        <dbReference type="EMBL" id="CAG8445640.1"/>
    </source>
</evidence>
<dbReference type="Gene3D" id="3.30.70.330">
    <property type="match status" value="1"/>
</dbReference>
<dbReference type="PROSITE" id="PS50128">
    <property type="entry name" value="SURP"/>
    <property type="match status" value="1"/>
</dbReference>
<dbReference type="SMART" id="SM00360">
    <property type="entry name" value="RRM"/>
    <property type="match status" value="1"/>
</dbReference>
<protein>
    <submittedName>
        <fullName evidence="7">1896_t:CDS:1</fullName>
    </submittedName>
</protein>
<dbReference type="InterPro" id="IPR035967">
    <property type="entry name" value="SWAP/Surp_sf"/>
</dbReference>